<feature type="region of interest" description="Disordered" evidence="1">
    <location>
        <begin position="137"/>
        <end position="167"/>
    </location>
</feature>
<name>A0ABQ9J997_9CUCU</name>
<proteinExistence type="predicted"/>
<gene>
    <name evidence="2" type="ORF">NQ317_000524</name>
</gene>
<dbReference type="Proteomes" id="UP001162164">
    <property type="component" value="Unassembled WGS sequence"/>
</dbReference>
<dbReference type="PANTHER" id="PTHR10773:SF19">
    <property type="match status" value="1"/>
</dbReference>
<protein>
    <recommendedName>
        <fullName evidence="4">PiggyBac transposable element-derived protein domain-containing protein</fullName>
    </recommendedName>
</protein>
<comment type="caution">
    <text evidence="2">The sequence shown here is derived from an EMBL/GenBank/DDBJ whole genome shotgun (WGS) entry which is preliminary data.</text>
</comment>
<evidence type="ECO:0000256" key="1">
    <source>
        <dbReference type="SAM" id="MobiDB-lite"/>
    </source>
</evidence>
<dbReference type="EMBL" id="JAPWTJ010000972">
    <property type="protein sequence ID" value="KAJ8974548.1"/>
    <property type="molecule type" value="Genomic_DNA"/>
</dbReference>
<accession>A0ABQ9J997</accession>
<keyword evidence="3" id="KW-1185">Reference proteome</keyword>
<evidence type="ECO:0000313" key="3">
    <source>
        <dbReference type="Proteomes" id="UP001162164"/>
    </source>
</evidence>
<organism evidence="2 3">
    <name type="scientific">Molorchus minor</name>
    <dbReference type="NCBI Taxonomy" id="1323400"/>
    <lineage>
        <taxon>Eukaryota</taxon>
        <taxon>Metazoa</taxon>
        <taxon>Ecdysozoa</taxon>
        <taxon>Arthropoda</taxon>
        <taxon>Hexapoda</taxon>
        <taxon>Insecta</taxon>
        <taxon>Pterygota</taxon>
        <taxon>Neoptera</taxon>
        <taxon>Endopterygota</taxon>
        <taxon>Coleoptera</taxon>
        <taxon>Polyphaga</taxon>
        <taxon>Cucujiformia</taxon>
        <taxon>Chrysomeloidea</taxon>
        <taxon>Cerambycidae</taxon>
        <taxon>Lamiinae</taxon>
        <taxon>Monochamini</taxon>
        <taxon>Molorchus</taxon>
    </lineage>
</organism>
<reference evidence="2" key="1">
    <citation type="journal article" date="2023" name="Insect Mol. Biol.">
        <title>Genome sequencing provides insights into the evolution of gene families encoding plant cell wall-degrading enzymes in longhorned beetles.</title>
        <authorList>
            <person name="Shin N.R."/>
            <person name="Okamura Y."/>
            <person name="Kirsch R."/>
            <person name="Pauchet Y."/>
        </authorList>
    </citation>
    <scope>NUCLEOTIDE SEQUENCE</scope>
    <source>
        <strain evidence="2">MMC_N1</strain>
    </source>
</reference>
<evidence type="ECO:0000313" key="2">
    <source>
        <dbReference type="EMBL" id="KAJ8974548.1"/>
    </source>
</evidence>
<sequence length="345" mass="40025">MDLLEFKASVGRALINIGNNRANKRGRLRSATPPESILKKRIPNHHTPTETRKDGLGHWPILTDIKNARRCHSACSICINQSKLFNPFPPTRCIRSRRAFSANLFHIRFKMNLVESDRVRNAKRNLFNEDVITSEENTYLESPAPSLPPEVEDMFSSDDSVWDRDYHPDSPNYNIQDDFSSDSSIDNNNIASKQDKRQQLAEDDVDISIASPKLSNNQSTIRKSKKRVRNPDGWSRNVKKRQREHGLAYKDEKGRMHVPKQCGSRCLKQCTYNCMKNINIPERETIFKNFWTLNDNKKNTFYSKFVRKCSPKRRCVLIFNPEAEEATTSSASEYWLFTFDIKLFS</sequence>
<evidence type="ECO:0008006" key="4">
    <source>
        <dbReference type="Google" id="ProtNLM"/>
    </source>
</evidence>
<dbReference type="PANTHER" id="PTHR10773">
    <property type="entry name" value="DNA-DIRECTED RNA POLYMERASES I, II, AND III SUBUNIT RPABC2"/>
    <property type="match status" value="1"/>
</dbReference>